<proteinExistence type="predicted"/>
<reference evidence="1 2" key="2">
    <citation type="journal article" date="2019" name="Int. J. Syst. Evol. Microbiol.">
        <title>Description and complete genome sequence of Bradyrhizobium amphicarpaeae sp. nov., harbouring photosystem and nitrogen-fixation genes.</title>
        <authorList>
            <person name="Bromfield E.S.P."/>
            <person name="Cloutier S."/>
            <person name="Nguyen H.D.T."/>
        </authorList>
    </citation>
    <scope>NUCLEOTIDE SEQUENCE [LARGE SCALE GENOMIC DNA]</scope>
    <source>
        <strain evidence="1 2">39S1MB</strain>
    </source>
</reference>
<evidence type="ECO:0008006" key="3">
    <source>
        <dbReference type="Google" id="ProtNLM"/>
    </source>
</evidence>
<protein>
    <recommendedName>
        <fullName evidence="3">Cthe-2314-like HEPN domain-containing protein</fullName>
    </recommendedName>
</protein>
<name>A0A2U8PZG0_9BRAD</name>
<dbReference type="OrthoDB" id="7277848at2"/>
<dbReference type="RefSeq" id="WP_094893514.1">
    <property type="nucleotide sequence ID" value="NZ_CP029426.2"/>
</dbReference>
<evidence type="ECO:0000313" key="1">
    <source>
        <dbReference type="EMBL" id="AWM03200.1"/>
    </source>
</evidence>
<accession>A0A2U8PZG0</accession>
<reference evidence="1 2" key="1">
    <citation type="journal article" date="2017" name="Syst. Appl. Microbiol.">
        <title>Soybeans inoculated with root zone soils of Canadian native legumes harbour diverse and novel Bradyrhizobium spp. that possess agricultural potential.</title>
        <authorList>
            <person name="Bromfield E.S.P."/>
            <person name="Cloutier S."/>
            <person name="Tambong J.T."/>
            <person name="Tran Thi T.V."/>
        </authorList>
    </citation>
    <scope>NUCLEOTIDE SEQUENCE [LARGE SCALE GENOMIC DNA]</scope>
    <source>
        <strain evidence="1 2">39S1MB</strain>
    </source>
</reference>
<organism evidence="1 2">
    <name type="scientific">Bradyrhizobium amphicarpaeae</name>
    <dbReference type="NCBI Taxonomy" id="1404768"/>
    <lineage>
        <taxon>Bacteria</taxon>
        <taxon>Pseudomonadati</taxon>
        <taxon>Pseudomonadota</taxon>
        <taxon>Alphaproteobacteria</taxon>
        <taxon>Hyphomicrobiales</taxon>
        <taxon>Nitrobacteraceae</taxon>
        <taxon>Bradyrhizobium</taxon>
    </lineage>
</organism>
<gene>
    <name evidence="1" type="ORF">CIT40_26265</name>
</gene>
<evidence type="ECO:0000313" key="2">
    <source>
        <dbReference type="Proteomes" id="UP000215884"/>
    </source>
</evidence>
<sequence>MAKEQSAASYLKPDQIEKIKETLSEIEPKYNRLMFAVTHRRYGTERSWEYAQHGYGRRLGTIKRCIENVFTLIAPDESAVPDRNVLHDAQINIQAFYANVYGCIDNLAWVWVYERGLESSIPRARVGFRSNNKELRAALSHEFRLYLESIDPWLEYLIEYRDALAHRIPLYIPPGNVRLKDTDEYNALSRRMTEALYSREDVSEYEMLSFEVEKLLVFQPLIAHSVKETTGRPVFHVQMLTDFVTVEEIGYKVLDELA</sequence>
<dbReference type="KEGG" id="brq:CIT40_26265"/>
<dbReference type="Proteomes" id="UP000215884">
    <property type="component" value="Chromosome"/>
</dbReference>
<keyword evidence="2" id="KW-1185">Reference proteome</keyword>
<dbReference type="AlphaFoldDB" id="A0A2U8PZG0"/>
<dbReference type="EMBL" id="CP029426">
    <property type="protein sequence ID" value="AWM03200.1"/>
    <property type="molecule type" value="Genomic_DNA"/>
</dbReference>